<feature type="region of interest" description="Disordered" evidence="1">
    <location>
        <begin position="390"/>
        <end position="414"/>
    </location>
</feature>
<name>A0ABW6PKQ9_9NOCA</name>
<evidence type="ECO:0000256" key="1">
    <source>
        <dbReference type="SAM" id="MobiDB-lite"/>
    </source>
</evidence>
<dbReference type="Pfam" id="PF06013">
    <property type="entry name" value="WXG100"/>
    <property type="match status" value="1"/>
</dbReference>
<feature type="compositionally biased region" description="Low complexity" evidence="1">
    <location>
        <begin position="352"/>
        <end position="367"/>
    </location>
</feature>
<reference evidence="2 3" key="1">
    <citation type="submission" date="2024-10" db="EMBL/GenBank/DDBJ databases">
        <title>The Natural Products Discovery Center: Release of the First 8490 Sequenced Strains for Exploring Actinobacteria Biosynthetic Diversity.</title>
        <authorList>
            <person name="Kalkreuter E."/>
            <person name="Kautsar S.A."/>
            <person name="Yang D."/>
            <person name="Bader C.D."/>
            <person name="Teijaro C.N."/>
            <person name="Fluegel L."/>
            <person name="Davis C.M."/>
            <person name="Simpson J.R."/>
            <person name="Lauterbach L."/>
            <person name="Steele A.D."/>
            <person name="Gui C."/>
            <person name="Meng S."/>
            <person name="Li G."/>
            <person name="Viehrig K."/>
            <person name="Ye F."/>
            <person name="Su P."/>
            <person name="Kiefer A.F."/>
            <person name="Nichols A."/>
            <person name="Cepeda A.J."/>
            <person name="Yan W."/>
            <person name="Fan B."/>
            <person name="Jiang Y."/>
            <person name="Adhikari A."/>
            <person name="Zheng C.-J."/>
            <person name="Schuster L."/>
            <person name="Cowan T.M."/>
            <person name="Smanski M.J."/>
            <person name="Chevrette M.G."/>
            <person name="De Carvalho L.P.S."/>
            <person name="Shen B."/>
        </authorList>
    </citation>
    <scope>NUCLEOTIDE SEQUENCE [LARGE SCALE GENOMIC DNA]</scope>
    <source>
        <strain evidence="2 3">NPDC004045</strain>
    </source>
</reference>
<organism evidence="2 3">
    <name type="scientific">Nocardia thailandica</name>
    <dbReference type="NCBI Taxonomy" id="257275"/>
    <lineage>
        <taxon>Bacteria</taxon>
        <taxon>Bacillati</taxon>
        <taxon>Actinomycetota</taxon>
        <taxon>Actinomycetes</taxon>
        <taxon>Mycobacteriales</taxon>
        <taxon>Nocardiaceae</taxon>
        <taxon>Nocardia</taxon>
    </lineage>
</organism>
<protein>
    <submittedName>
        <fullName evidence="2">WXG100 family type VII secretion target</fullName>
    </submittedName>
</protein>
<proteinExistence type="predicted"/>
<dbReference type="InterPro" id="IPR036689">
    <property type="entry name" value="ESAT-6-like_sf"/>
</dbReference>
<feature type="region of interest" description="Disordered" evidence="1">
    <location>
        <begin position="201"/>
        <end position="336"/>
    </location>
</feature>
<feature type="compositionally biased region" description="Gly residues" evidence="1">
    <location>
        <begin position="292"/>
        <end position="311"/>
    </location>
</feature>
<dbReference type="Gene3D" id="1.10.287.1060">
    <property type="entry name" value="ESAT-6-like"/>
    <property type="match status" value="1"/>
</dbReference>
<dbReference type="Proteomes" id="UP001601444">
    <property type="component" value="Unassembled WGS sequence"/>
</dbReference>
<feature type="region of interest" description="Disordered" evidence="1">
    <location>
        <begin position="352"/>
        <end position="376"/>
    </location>
</feature>
<dbReference type="RefSeq" id="WP_387699667.1">
    <property type="nucleotide sequence ID" value="NZ_JBIAMX010000004.1"/>
</dbReference>
<dbReference type="InterPro" id="IPR010310">
    <property type="entry name" value="T7SS_ESAT-6-like"/>
</dbReference>
<dbReference type="EMBL" id="JBIAMX010000004">
    <property type="protein sequence ID" value="MFF0542948.1"/>
    <property type="molecule type" value="Genomic_DNA"/>
</dbReference>
<accession>A0ABW6PKQ9</accession>
<dbReference type="SUPFAM" id="SSF140453">
    <property type="entry name" value="EsxAB dimer-like"/>
    <property type="match status" value="1"/>
</dbReference>
<sequence>MTEFYVDPDYVAAIENFDQLSHADIHAAVDRLDPAVLADGGRVFTGAGSEFGDAVARAHGEIRAAIADGWRGAAAERAAATVTAFEQAGQQITQVLTAVGQRLTQAGDAAEAIRAAVPAPSGERPDPGAALLDPARAEANAAATRAAENARLDAVRVMDEVYAGTLLTTGSGVPAFVGLTGVPQAGLPAAPEIIVATANSDTAAPGGTAPGGETAADGPAPGATAPGAGGGAPHDGTQAAGTTGTDRLLTTGAPAATAGAGGTEPAARQGVPAVGSAPAGVSVPRSAPGAGAAPGAGSGLPGAVPGAGGRVGRTTAASTGEDRKDQAGSAGDTTSGLAAGAMGGMLGGALAVSDSARPAGQRPPAGAQDDEDDDFLHFTEEDLTYLEPADEENPLIGPLAPTTPAVVGEWTGRE</sequence>
<comment type="caution">
    <text evidence="2">The sequence shown here is derived from an EMBL/GenBank/DDBJ whole genome shotgun (WGS) entry which is preliminary data.</text>
</comment>
<evidence type="ECO:0000313" key="2">
    <source>
        <dbReference type="EMBL" id="MFF0542948.1"/>
    </source>
</evidence>
<evidence type="ECO:0000313" key="3">
    <source>
        <dbReference type="Proteomes" id="UP001601444"/>
    </source>
</evidence>
<keyword evidence="3" id="KW-1185">Reference proteome</keyword>
<feature type="compositionally biased region" description="Low complexity" evidence="1">
    <location>
        <begin position="236"/>
        <end position="267"/>
    </location>
</feature>
<feature type="compositionally biased region" description="Low complexity" evidence="1">
    <location>
        <begin position="202"/>
        <end position="226"/>
    </location>
</feature>
<gene>
    <name evidence="2" type="ORF">ACFYTF_08920</name>
</gene>